<comment type="caution">
    <text evidence="1">The sequence shown here is derived from an EMBL/GenBank/DDBJ whole genome shotgun (WGS) entry which is preliminary data.</text>
</comment>
<keyword evidence="2" id="KW-1185">Reference proteome</keyword>
<dbReference type="InterPro" id="IPR050238">
    <property type="entry name" value="DNA_Rep/Repair_Clamp_Loader"/>
</dbReference>
<sequence>MREPLHETEREGPALWPVIGHEAAVAALDRAVRRGQVSHAYLISGPAGVGRRALALAFARALLCQAAPHWRPCGSCPSCHRVERAMHPDLTVLSLQAVGGEREARPTRISIDAIRELRATLALRPLESDWRVVVIDDADWLSRDAADALLKTLEEPPPFAVLILIVEDIASVAETIRSRCQQIRLGPVPVATVRAALESRGVGAPQAALIASLTRGRIGEAFRMAADPEELARHQELAEAGLQMLSDPLVALGRARQLAESYRRGRRAQVEAQLAVLAMLWRDLLLLRYGLDDRVSYAGLRERLERLARRWSPDEIVQGLRATCQAMVDLETNVQVRLALDALVTQWPSPERTR</sequence>
<proteinExistence type="predicted"/>
<accession>A0AA41WB88</accession>
<dbReference type="GO" id="GO:0006261">
    <property type="term" value="P:DNA-templated DNA replication"/>
    <property type="evidence" value="ECO:0007669"/>
    <property type="project" value="TreeGrafter"/>
</dbReference>
<evidence type="ECO:0000313" key="2">
    <source>
        <dbReference type="Proteomes" id="UP001165306"/>
    </source>
</evidence>
<protein>
    <submittedName>
        <fullName evidence="1">DNA polymerase III subunit delta</fullName>
        <ecNumber evidence="1">2.7.7.7</ecNumber>
    </submittedName>
</protein>
<dbReference type="PANTHER" id="PTHR11669">
    <property type="entry name" value="REPLICATION FACTOR C / DNA POLYMERASE III GAMMA-TAU SUBUNIT"/>
    <property type="match status" value="1"/>
</dbReference>
<dbReference type="NCBIfam" id="TIGR00678">
    <property type="entry name" value="holB"/>
    <property type="match status" value="1"/>
</dbReference>
<dbReference type="PANTHER" id="PTHR11669:SF8">
    <property type="entry name" value="DNA POLYMERASE III SUBUNIT DELTA"/>
    <property type="match status" value="1"/>
</dbReference>
<dbReference type="AlphaFoldDB" id="A0AA41WB88"/>
<organism evidence="1 2">
    <name type="scientific">Thermalbibacter longus</name>
    <dbReference type="NCBI Taxonomy" id="2951981"/>
    <lineage>
        <taxon>Bacteria</taxon>
        <taxon>Pseudomonadati</taxon>
        <taxon>Thermomicrobiota</taxon>
        <taxon>Thermomicrobia</taxon>
        <taxon>Thermomicrobiales</taxon>
        <taxon>Thermomicrobiaceae</taxon>
        <taxon>Thermalbibacter</taxon>
    </lineage>
</organism>
<dbReference type="EC" id="2.7.7.7" evidence="1"/>
<reference evidence="1" key="1">
    <citation type="submission" date="2022-06" db="EMBL/GenBank/DDBJ databases">
        <title>CFH 74404 Thermomicrobiaceae sp.</title>
        <authorList>
            <person name="Ming H."/>
            <person name="Li W.-J."/>
            <person name="Zhao Z."/>
        </authorList>
    </citation>
    <scope>NUCLEOTIDE SEQUENCE</scope>
    <source>
        <strain evidence="1">CFH 74404</strain>
    </source>
</reference>
<dbReference type="InterPro" id="IPR004622">
    <property type="entry name" value="DNA_pol_HolB"/>
</dbReference>
<keyword evidence="1" id="KW-0548">Nucleotidyltransferase</keyword>
<name>A0AA41WB88_9BACT</name>
<dbReference type="Proteomes" id="UP001165306">
    <property type="component" value="Unassembled WGS sequence"/>
</dbReference>
<dbReference type="InterPro" id="IPR027417">
    <property type="entry name" value="P-loop_NTPase"/>
</dbReference>
<dbReference type="Pfam" id="PF13177">
    <property type="entry name" value="DNA_pol3_delta2"/>
    <property type="match status" value="1"/>
</dbReference>
<dbReference type="RefSeq" id="WP_284057225.1">
    <property type="nucleotide sequence ID" value="NZ_JAMSLR010000006.1"/>
</dbReference>
<dbReference type="Gene3D" id="3.40.50.300">
    <property type="entry name" value="P-loop containing nucleotide triphosphate hydrolases"/>
    <property type="match status" value="1"/>
</dbReference>
<dbReference type="EMBL" id="JAMSLR010000006">
    <property type="protein sequence ID" value="MCM8749442.1"/>
    <property type="molecule type" value="Genomic_DNA"/>
</dbReference>
<dbReference type="SUPFAM" id="SSF52540">
    <property type="entry name" value="P-loop containing nucleoside triphosphate hydrolases"/>
    <property type="match status" value="1"/>
</dbReference>
<keyword evidence="1" id="KW-0808">Transferase</keyword>
<gene>
    <name evidence="1" type="primary">holB</name>
    <name evidence="1" type="ORF">NET02_09810</name>
</gene>
<dbReference type="GO" id="GO:0008408">
    <property type="term" value="F:3'-5' exonuclease activity"/>
    <property type="evidence" value="ECO:0007669"/>
    <property type="project" value="InterPro"/>
</dbReference>
<evidence type="ECO:0000313" key="1">
    <source>
        <dbReference type="EMBL" id="MCM8749442.1"/>
    </source>
</evidence>
<dbReference type="GO" id="GO:0003887">
    <property type="term" value="F:DNA-directed DNA polymerase activity"/>
    <property type="evidence" value="ECO:0007669"/>
    <property type="project" value="UniProtKB-EC"/>
</dbReference>